<dbReference type="InterPro" id="IPR002933">
    <property type="entry name" value="Peptidase_M20"/>
</dbReference>
<reference evidence="4 5" key="1">
    <citation type="journal article" date="2019" name="Nat. Ecol. Evol.">
        <title>Megaphylogeny resolves global patterns of mushroom evolution.</title>
        <authorList>
            <person name="Varga T."/>
            <person name="Krizsan K."/>
            <person name="Foldi C."/>
            <person name="Dima B."/>
            <person name="Sanchez-Garcia M."/>
            <person name="Sanchez-Ramirez S."/>
            <person name="Szollosi G.J."/>
            <person name="Szarkandi J.G."/>
            <person name="Papp V."/>
            <person name="Albert L."/>
            <person name="Andreopoulos W."/>
            <person name="Angelini C."/>
            <person name="Antonin V."/>
            <person name="Barry K.W."/>
            <person name="Bougher N.L."/>
            <person name="Buchanan P."/>
            <person name="Buyck B."/>
            <person name="Bense V."/>
            <person name="Catcheside P."/>
            <person name="Chovatia M."/>
            <person name="Cooper J."/>
            <person name="Damon W."/>
            <person name="Desjardin D."/>
            <person name="Finy P."/>
            <person name="Geml J."/>
            <person name="Haridas S."/>
            <person name="Hughes K."/>
            <person name="Justo A."/>
            <person name="Karasinski D."/>
            <person name="Kautmanova I."/>
            <person name="Kiss B."/>
            <person name="Kocsube S."/>
            <person name="Kotiranta H."/>
            <person name="LaButti K.M."/>
            <person name="Lechner B.E."/>
            <person name="Liimatainen K."/>
            <person name="Lipzen A."/>
            <person name="Lukacs Z."/>
            <person name="Mihaltcheva S."/>
            <person name="Morgado L.N."/>
            <person name="Niskanen T."/>
            <person name="Noordeloos M.E."/>
            <person name="Ohm R.A."/>
            <person name="Ortiz-Santana B."/>
            <person name="Ovrebo C."/>
            <person name="Racz N."/>
            <person name="Riley R."/>
            <person name="Savchenko A."/>
            <person name="Shiryaev A."/>
            <person name="Soop K."/>
            <person name="Spirin V."/>
            <person name="Szebenyi C."/>
            <person name="Tomsovsky M."/>
            <person name="Tulloss R.E."/>
            <person name="Uehling J."/>
            <person name="Grigoriev I.V."/>
            <person name="Vagvolgyi C."/>
            <person name="Papp T."/>
            <person name="Martin F.M."/>
            <person name="Miettinen O."/>
            <person name="Hibbett D.S."/>
            <person name="Nagy L.G."/>
        </authorList>
    </citation>
    <scope>NUCLEOTIDE SEQUENCE [LARGE SCALE GENOMIC DNA]</scope>
    <source>
        <strain evidence="4 5">FP101781</strain>
    </source>
</reference>
<dbReference type="PANTHER" id="PTHR30575">
    <property type="entry name" value="PEPTIDASE M20"/>
    <property type="match status" value="1"/>
</dbReference>
<dbReference type="Proteomes" id="UP000298030">
    <property type="component" value="Unassembled WGS sequence"/>
</dbReference>
<dbReference type="Pfam" id="PF01546">
    <property type="entry name" value="Peptidase_M20"/>
    <property type="match status" value="1"/>
</dbReference>
<dbReference type="GO" id="GO:0016805">
    <property type="term" value="F:dipeptidase activity"/>
    <property type="evidence" value="ECO:0007669"/>
    <property type="project" value="InterPro"/>
</dbReference>
<dbReference type="PIRSF" id="PIRSF037226">
    <property type="entry name" value="Amidohydrolase_ACY1L2_prd"/>
    <property type="match status" value="1"/>
</dbReference>
<protein>
    <recommendedName>
        <fullName evidence="2">Peptidase M20 domain-containing protein 2</fullName>
    </recommendedName>
</protein>
<dbReference type="InterPro" id="IPR017439">
    <property type="entry name" value="Amidohydrolase"/>
</dbReference>
<dbReference type="InterPro" id="IPR036264">
    <property type="entry name" value="Bact_exopeptidase_dim_dom"/>
</dbReference>
<dbReference type="InterPro" id="IPR052030">
    <property type="entry name" value="Peptidase_M20/M20A_hydrolases"/>
</dbReference>
<dbReference type="Pfam" id="PF07687">
    <property type="entry name" value="M20_dimer"/>
    <property type="match status" value="1"/>
</dbReference>
<accession>A0A4Y7SWB8</accession>
<dbReference type="Gene3D" id="3.40.630.10">
    <property type="entry name" value="Zn peptidases"/>
    <property type="match status" value="1"/>
</dbReference>
<organism evidence="4 5">
    <name type="scientific">Coprinellus micaceus</name>
    <name type="common">Glistening ink-cap mushroom</name>
    <name type="synonym">Coprinus micaceus</name>
    <dbReference type="NCBI Taxonomy" id="71717"/>
    <lineage>
        <taxon>Eukaryota</taxon>
        <taxon>Fungi</taxon>
        <taxon>Dikarya</taxon>
        <taxon>Basidiomycota</taxon>
        <taxon>Agaricomycotina</taxon>
        <taxon>Agaricomycetes</taxon>
        <taxon>Agaricomycetidae</taxon>
        <taxon>Agaricales</taxon>
        <taxon>Agaricineae</taxon>
        <taxon>Psathyrellaceae</taxon>
        <taxon>Coprinellus</taxon>
    </lineage>
</organism>
<dbReference type="AlphaFoldDB" id="A0A4Y7SWB8"/>
<dbReference type="FunFam" id="3.30.70.360:FF:000004">
    <property type="entry name" value="Peptidase M20 domain-containing protein 2"/>
    <property type="match status" value="1"/>
</dbReference>
<dbReference type="Gene3D" id="3.30.70.360">
    <property type="match status" value="1"/>
</dbReference>
<dbReference type="STRING" id="71717.A0A4Y7SWB8"/>
<dbReference type="PANTHER" id="PTHR30575:SF0">
    <property type="entry name" value="XAA-ARG DIPEPTIDASE"/>
    <property type="match status" value="1"/>
</dbReference>
<proteinExistence type="inferred from homology"/>
<sequence length="437" mass="47332">MCQCSDHNANSAVDLTRVWRTDDVQKPAPVKPGATVLYRPDILETIEQKIKELDPELRELSLDIHAHPELGYEEYYAHDAYTAFMTKHGFAVDKQYKIPTAWRATYEVGTGGRTIGVNSEMDALKGIGHACGHNLIGISGVAVAIAIRAALEKHKLSGKIVLLGTPAEEGGSGKVVLLGKGAYEGLDACLMCHPAPGPIGSVSLSSCLALERITVEYRGHTAHAALSPWEGKNALDAAVLGYNNISALRQQLRPTHRVHGIIEGKDWAPNIIPDFARFICYVRAPTVKEKDETVKRVLPCFEAAALATGCTLEIKETGLSTADLRQNKALGEEVANIVLNKYGAIDYTWGIHSASTDFGNITYELPSLHPGFAIPTVFDGGNHTPQFTQAAATIEAHNACLDVTKALAATGVRVLIDDEFFARVKQTFEEDKAIRNV</sequence>
<dbReference type="InterPro" id="IPR017144">
    <property type="entry name" value="Xaa-Arg_dipeptidase"/>
</dbReference>
<dbReference type="SUPFAM" id="SSF55031">
    <property type="entry name" value="Bacterial exopeptidase dimerisation domain"/>
    <property type="match status" value="1"/>
</dbReference>
<comment type="similarity">
    <text evidence="1 2">Belongs to the peptidase M20A family.</text>
</comment>
<evidence type="ECO:0000313" key="5">
    <source>
        <dbReference type="Proteomes" id="UP000298030"/>
    </source>
</evidence>
<dbReference type="NCBIfam" id="TIGR01891">
    <property type="entry name" value="amidohydrolases"/>
    <property type="match status" value="1"/>
</dbReference>
<evidence type="ECO:0000256" key="1">
    <source>
        <dbReference type="ARBA" id="ARBA00006247"/>
    </source>
</evidence>
<keyword evidence="5" id="KW-1185">Reference proteome</keyword>
<dbReference type="CDD" id="cd05672">
    <property type="entry name" value="M20_ACY1L2-like"/>
    <property type="match status" value="1"/>
</dbReference>
<feature type="domain" description="Peptidase M20 dimerisation" evidence="3">
    <location>
        <begin position="214"/>
        <end position="298"/>
    </location>
</feature>
<gene>
    <name evidence="4" type="ORF">FA13DRAFT_1796417</name>
</gene>
<evidence type="ECO:0000259" key="3">
    <source>
        <dbReference type="Pfam" id="PF07687"/>
    </source>
</evidence>
<evidence type="ECO:0000256" key="2">
    <source>
        <dbReference type="PIRNR" id="PIRNR037226"/>
    </source>
</evidence>
<dbReference type="EMBL" id="QPFP01000056">
    <property type="protein sequence ID" value="TEB25529.1"/>
    <property type="molecule type" value="Genomic_DNA"/>
</dbReference>
<dbReference type="InterPro" id="IPR011650">
    <property type="entry name" value="Peptidase_M20_dimer"/>
</dbReference>
<comment type="caution">
    <text evidence="4">The sequence shown here is derived from an EMBL/GenBank/DDBJ whole genome shotgun (WGS) entry which is preliminary data.</text>
</comment>
<evidence type="ECO:0000313" key="4">
    <source>
        <dbReference type="EMBL" id="TEB25529.1"/>
    </source>
</evidence>
<dbReference type="OrthoDB" id="6119954at2759"/>
<dbReference type="SUPFAM" id="SSF53187">
    <property type="entry name" value="Zn-dependent exopeptidases"/>
    <property type="match status" value="1"/>
</dbReference>
<name>A0A4Y7SWB8_COPMI</name>